<dbReference type="PANTHER" id="PTHR11361:SF34">
    <property type="entry name" value="DNA MISMATCH REPAIR PROTEIN MSH1, MITOCHONDRIAL"/>
    <property type="match status" value="1"/>
</dbReference>
<evidence type="ECO:0000256" key="3">
    <source>
        <dbReference type="ARBA" id="ARBA00022741"/>
    </source>
</evidence>
<feature type="domain" description="DNA mismatch repair proteins mutS family" evidence="11">
    <location>
        <begin position="701"/>
        <end position="717"/>
    </location>
</feature>
<dbReference type="SMART" id="SM00534">
    <property type="entry name" value="MUTSac"/>
    <property type="match status" value="1"/>
</dbReference>
<dbReference type="InterPro" id="IPR036187">
    <property type="entry name" value="DNA_mismatch_repair_MutS_sf"/>
</dbReference>
<dbReference type="PANTHER" id="PTHR11361">
    <property type="entry name" value="DNA MISMATCH REPAIR PROTEIN MUTS FAMILY MEMBER"/>
    <property type="match status" value="1"/>
</dbReference>
<dbReference type="InterPro" id="IPR007695">
    <property type="entry name" value="DNA_mismatch_repair_MutS-lik_N"/>
</dbReference>
<dbReference type="PIRSF" id="PIRSF037677">
    <property type="entry name" value="DNA_mis_repair_Msh6"/>
    <property type="match status" value="1"/>
</dbReference>
<dbReference type="InterPro" id="IPR007696">
    <property type="entry name" value="DNA_mismatch_repair_MutS_core"/>
</dbReference>
<keyword evidence="4 9" id="KW-0227">DNA damage</keyword>
<dbReference type="FunFam" id="3.40.1170.10:FF:000001">
    <property type="entry name" value="DNA mismatch repair protein MutS"/>
    <property type="match status" value="1"/>
</dbReference>
<keyword evidence="5 9" id="KW-0067">ATP-binding</keyword>
<dbReference type="Gene3D" id="3.40.50.300">
    <property type="entry name" value="P-loop containing nucleotide triphosphate hydrolases"/>
    <property type="match status" value="1"/>
</dbReference>
<evidence type="ECO:0000256" key="2">
    <source>
        <dbReference type="ARBA" id="ARBA00021982"/>
    </source>
</evidence>
<feature type="binding site" evidence="9">
    <location>
        <begin position="627"/>
        <end position="634"/>
    </location>
    <ligand>
        <name>ATP</name>
        <dbReference type="ChEBI" id="CHEBI:30616"/>
    </ligand>
</feature>
<dbReference type="Pfam" id="PF01624">
    <property type="entry name" value="MutS_I"/>
    <property type="match status" value="1"/>
</dbReference>
<dbReference type="GO" id="GO:0003684">
    <property type="term" value="F:damaged DNA binding"/>
    <property type="evidence" value="ECO:0007669"/>
    <property type="project" value="UniProtKB-UniRule"/>
</dbReference>
<proteinExistence type="inferred from homology"/>
<dbReference type="InterPro" id="IPR000432">
    <property type="entry name" value="DNA_mismatch_repair_MutS_C"/>
</dbReference>
<dbReference type="InterPro" id="IPR007860">
    <property type="entry name" value="DNA_mmatch_repair_MutS_con_dom"/>
</dbReference>
<dbReference type="PROSITE" id="PS00486">
    <property type="entry name" value="DNA_MISMATCH_REPAIR_2"/>
    <property type="match status" value="1"/>
</dbReference>
<dbReference type="GO" id="GO:0005829">
    <property type="term" value="C:cytosol"/>
    <property type="evidence" value="ECO:0007669"/>
    <property type="project" value="TreeGrafter"/>
</dbReference>
<dbReference type="Pfam" id="PF05192">
    <property type="entry name" value="MutS_III"/>
    <property type="match status" value="1"/>
</dbReference>
<keyword evidence="7 9" id="KW-0234">DNA repair</keyword>
<evidence type="ECO:0000256" key="1">
    <source>
        <dbReference type="ARBA" id="ARBA00006271"/>
    </source>
</evidence>
<dbReference type="InterPro" id="IPR017261">
    <property type="entry name" value="DNA_mismatch_repair_MutS/MSH"/>
</dbReference>
<comment type="caution">
    <text evidence="12">The sequence shown here is derived from an EMBL/GenBank/DDBJ whole genome shotgun (WGS) entry which is preliminary data.</text>
</comment>
<dbReference type="Pfam" id="PF05190">
    <property type="entry name" value="MutS_IV"/>
    <property type="match status" value="1"/>
</dbReference>
<dbReference type="NCBIfam" id="NF003810">
    <property type="entry name" value="PRK05399.1"/>
    <property type="match status" value="1"/>
</dbReference>
<evidence type="ECO:0000313" key="13">
    <source>
        <dbReference type="Proteomes" id="UP000250918"/>
    </source>
</evidence>
<dbReference type="GO" id="GO:0006298">
    <property type="term" value="P:mismatch repair"/>
    <property type="evidence" value="ECO:0007669"/>
    <property type="project" value="UniProtKB-UniRule"/>
</dbReference>
<evidence type="ECO:0000256" key="9">
    <source>
        <dbReference type="HAMAP-Rule" id="MF_00096"/>
    </source>
</evidence>
<evidence type="ECO:0000259" key="11">
    <source>
        <dbReference type="PROSITE" id="PS00486"/>
    </source>
</evidence>
<dbReference type="InterPro" id="IPR027417">
    <property type="entry name" value="P-loop_NTPase"/>
</dbReference>
<dbReference type="FunFam" id="3.40.50.300:FF:000870">
    <property type="entry name" value="MutS protein homolog 4"/>
    <property type="match status" value="1"/>
</dbReference>
<accession>A0A855X356</accession>
<evidence type="ECO:0000256" key="8">
    <source>
        <dbReference type="ARBA" id="ARBA00024647"/>
    </source>
</evidence>
<dbReference type="InterPro" id="IPR016151">
    <property type="entry name" value="DNA_mismatch_repair_MutS_N"/>
</dbReference>
<gene>
    <name evidence="9" type="primary">mutS</name>
    <name evidence="12" type="ORF">C3F09_11740</name>
</gene>
<dbReference type="Gene3D" id="3.40.1170.10">
    <property type="entry name" value="DNA repair protein MutS, domain I"/>
    <property type="match status" value="1"/>
</dbReference>
<dbReference type="HAMAP" id="MF_00096">
    <property type="entry name" value="MutS"/>
    <property type="match status" value="1"/>
</dbReference>
<protein>
    <recommendedName>
        <fullName evidence="2 9">DNA mismatch repair protein MutS</fullName>
    </recommendedName>
</protein>
<dbReference type="EMBL" id="PQAP01000203">
    <property type="protein sequence ID" value="PWB68373.1"/>
    <property type="molecule type" value="Genomic_DNA"/>
</dbReference>
<dbReference type="Pfam" id="PF00488">
    <property type="entry name" value="MutS_V"/>
    <property type="match status" value="1"/>
</dbReference>
<evidence type="ECO:0000256" key="4">
    <source>
        <dbReference type="ARBA" id="ARBA00022763"/>
    </source>
</evidence>
<dbReference type="AlphaFoldDB" id="A0A855X356"/>
<comment type="function">
    <text evidence="8 9">This protein is involved in the repair of mismatches in DNA. It is possible that it carries out the mismatch recognition step. This protein has a weak ATPase activity.</text>
</comment>
<dbReference type="GO" id="GO:0140664">
    <property type="term" value="F:ATP-dependent DNA damage sensor activity"/>
    <property type="evidence" value="ECO:0007669"/>
    <property type="project" value="InterPro"/>
</dbReference>
<dbReference type="GO" id="GO:0030983">
    <property type="term" value="F:mismatched DNA binding"/>
    <property type="evidence" value="ECO:0007669"/>
    <property type="project" value="InterPro"/>
</dbReference>
<evidence type="ECO:0000256" key="7">
    <source>
        <dbReference type="ARBA" id="ARBA00023204"/>
    </source>
</evidence>
<dbReference type="Gene3D" id="3.30.420.110">
    <property type="entry name" value="MutS, connector domain"/>
    <property type="match status" value="1"/>
</dbReference>
<sequence>MTDSQAHESSALTPLMRQYQAIKKQHPDKILLFRMGDFYETFGDDAIKAAPILGIALTSRAHGNGERIPLAGVPYHAIDRYLAKLAARGEKVVIVEQVEDPKLAKGLVKREIVEIVTPGTVTLDSVEDDSRLVALAAVYPGKGDRIGVAMLNLATGLFQIDDGDEQQMSERLRIQEPSELIFPSEFGAEKAGRLLGYNRSETMLTSYEDWNFDLKTAQRELNDHFGTATLESFGVTPDSPSVVAAGAVFRYLKENHREKLDHITRLTLFDSSEFMSLDYSSVRNLELVRNLANGTEENSLYSIINLCHTPGGARRLKGSLLRPFKVKEKIQLRLSGVTELASDRDRCYRLRELTRQLPDLEKIVGRLGIGRLNPRQMGALKDGLFVAAKIAQELGGCYSTHLTTLGHGFPNTTPLSDRIGRALADEPPLTAQKGNVIRRGYSERLDQLNDSIREARDYIGSLQKTERERTGIATLKVGFNQVFGYYIEISRAAAPGAPQEYIRKQTLVNAERFVTPELKAKEELILAAEEKITRLELELYQELVDFLAGSIADLVSVADLTSEIDLVTALADLAVHRGYCCPTFSDSAQLRIVNGRHPVIEAVLPPGSFVPNDLDFSDTGRIFILTGPNMSGKSTYLRQIGLIVIMAQIGSYVPADSAEIGLVDRVFTRVGALDNLARGQSTFLVEMVETANILNNATEHSLVLLDEVGRGTSTFDGLSVAWAVVEHLNDTVKPRTVFATHYHELTGLAGLYPAVQNFQVAVKRWQDQVIFLHKIVPGGCDDSYGIEVARLAGVPRPAITRAKQILRLLESGRFTQSELGKGLYKEKVQPSLFEAARNETEDRIRQLDLDTLTPVQAFDILRRLKEDLS</sequence>
<dbReference type="Pfam" id="PF05188">
    <property type="entry name" value="MutS_II"/>
    <property type="match status" value="1"/>
</dbReference>
<comment type="similarity">
    <text evidence="1 9 10">Belongs to the DNA mismatch repair MutS family.</text>
</comment>
<evidence type="ECO:0000313" key="12">
    <source>
        <dbReference type="EMBL" id="PWB68373.1"/>
    </source>
</evidence>
<dbReference type="NCBIfam" id="TIGR01070">
    <property type="entry name" value="mutS1"/>
    <property type="match status" value="1"/>
</dbReference>
<dbReference type="SUPFAM" id="SSF52540">
    <property type="entry name" value="P-loop containing nucleoside triphosphate hydrolases"/>
    <property type="match status" value="1"/>
</dbReference>
<dbReference type="InterPro" id="IPR007861">
    <property type="entry name" value="DNA_mismatch_repair_MutS_clamp"/>
</dbReference>
<dbReference type="SUPFAM" id="SSF48334">
    <property type="entry name" value="DNA repair protein MutS, domain III"/>
    <property type="match status" value="1"/>
</dbReference>
<dbReference type="SUPFAM" id="SSF55271">
    <property type="entry name" value="DNA repair protein MutS, domain I"/>
    <property type="match status" value="1"/>
</dbReference>
<keyword evidence="6 9" id="KW-0238">DNA-binding</keyword>
<organism evidence="12 13">
    <name type="scientific">candidate division GN15 bacterium</name>
    <dbReference type="NCBI Taxonomy" id="2072418"/>
    <lineage>
        <taxon>Bacteria</taxon>
        <taxon>candidate division GN15</taxon>
    </lineage>
</organism>
<dbReference type="GO" id="GO:0005524">
    <property type="term" value="F:ATP binding"/>
    <property type="evidence" value="ECO:0007669"/>
    <property type="project" value="UniProtKB-UniRule"/>
</dbReference>
<dbReference type="InterPro" id="IPR005748">
    <property type="entry name" value="DNA_mismatch_repair_MutS"/>
</dbReference>
<dbReference type="Gene3D" id="1.10.1420.10">
    <property type="match status" value="2"/>
</dbReference>
<name>A0A855X356_9BACT</name>
<dbReference type="InterPro" id="IPR045076">
    <property type="entry name" value="MutS"/>
</dbReference>
<dbReference type="Proteomes" id="UP000250918">
    <property type="component" value="Unassembled WGS sequence"/>
</dbReference>
<evidence type="ECO:0000256" key="6">
    <source>
        <dbReference type="ARBA" id="ARBA00023125"/>
    </source>
</evidence>
<evidence type="ECO:0000256" key="5">
    <source>
        <dbReference type="ARBA" id="ARBA00022840"/>
    </source>
</evidence>
<dbReference type="SMART" id="SM00533">
    <property type="entry name" value="MUTSd"/>
    <property type="match status" value="1"/>
</dbReference>
<dbReference type="SUPFAM" id="SSF53150">
    <property type="entry name" value="DNA repair protein MutS, domain II"/>
    <property type="match status" value="1"/>
</dbReference>
<reference evidence="12 13" key="1">
    <citation type="journal article" date="2018" name="ISME J.">
        <title>A methanotrophic archaeon couples anaerobic oxidation of methane to Fe(III) reduction.</title>
        <authorList>
            <person name="Cai C."/>
            <person name="Leu A.O."/>
            <person name="Xie G.J."/>
            <person name="Guo J."/>
            <person name="Feng Y."/>
            <person name="Zhao J.X."/>
            <person name="Tyson G.W."/>
            <person name="Yuan Z."/>
            <person name="Hu S."/>
        </authorList>
    </citation>
    <scope>NUCLEOTIDE SEQUENCE [LARGE SCALE GENOMIC DNA]</scope>
    <source>
        <strain evidence="12">FeB_12</strain>
    </source>
</reference>
<dbReference type="CDD" id="cd03284">
    <property type="entry name" value="ABC_MutS1"/>
    <property type="match status" value="1"/>
</dbReference>
<evidence type="ECO:0000256" key="10">
    <source>
        <dbReference type="RuleBase" id="RU003756"/>
    </source>
</evidence>
<keyword evidence="3 9" id="KW-0547">Nucleotide-binding</keyword>
<dbReference type="InterPro" id="IPR036678">
    <property type="entry name" value="MutS_con_dom_sf"/>
</dbReference>